<dbReference type="EMBL" id="JAGTJS010000015">
    <property type="protein sequence ID" value="KAH7247977.1"/>
    <property type="molecule type" value="Genomic_DNA"/>
</dbReference>
<comment type="caution">
    <text evidence="2">The sequence shown here is derived from an EMBL/GenBank/DDBJ whole genome shotgun (WGS) entry which is preliminary data.</text>
</comment>
<sequence>MAADEATRDPDPTSGEIPSAVEEEEEKESPNEDRKGSMLPRFIYDTSSVADRLMQRAEDAAASSSTKDGETSEGIHPNNTKAKDSDHKESNPKGDTTSVLGPFVYDTSLLGDSLIQRTITASTGTTTTKPATKDKPSNGIDVEVFEESGEATVEL</sequence>
<evidence type="ECO:0000256" key="1">
    <source>
        <dbReference type="SAM" id="MobiDB-lite"/>
    </source>
</evidence>
<feature type="region of interest" description="Disordered" evidence="1">
    <location>
        <begin position="1"/>
        <end position="101"/>
    </location>
</feature>
<evidence type="ECO:0000313" key="3">
    <source>
        <dbReference type="Proteomes" id="UP000736672"/>
    </source>
</evidence>
<dbReference type="OrthoDB" id="5098374at2759"/>
<feature type="compositionally biased region" description="Basic and acidic residues" evidence="1">
    <location>
        <begin position="81"/>
        <end position="92"/>
    </location>
</feature>
<name>A0A9P9K3M7_FUSSL</name>
<accession>A0A9P9K3M7</accession>
<reference evidence="2" key="1">
    <citation type="journal article" date="2021" name="Nat. Commun.">
        <title>Genetic determinants of endophytism in the Arabidopsis root mycobiome.</title>
        <authorList>
            <person name="Mesny F."/>
            <person name="Miyauchi S."/>
            <person name="Thiergart T."/>
            <person name="Pickel B."/>
            <person name="Atanasova L."/>
            <person name="Karlsson M."/>
            <person name="Huettel B."/>
            <person name="Barry K.W."/>
            <person name="Haridas S."/>
            <person name="Chen C."/>
            <person name="Bauer D."/>
            <person name="Andreopoulos W."/>
            <person name="Pangilinan J."/>
            <person name="LaButti K."/>
            <person name="Riley R."/>
            <person name="Lipzen A."/>
            <person name="Clum A."/>
            <person name="Drula E."/>
            <person name="Henrissat B."/>
            <person name="Kohler A."/>
            <person name="Grigoriev I.V."/>
            <person name="Martin F.M."/>
            <person name="Hacquard S."/>
        </authorList>
    </citation>
    <scope>NUCLEOTIDE SEQUENCE</scope>
    <source>
        <strain evidence="2">FSSC 5 MPI-SDFR-AT-0091</strain>
    </source>
</reference>
<feature type="compositionally biased region" description="Basic and acidic residues" evidence="1">
    <location>
        <begin position="1"/>
        <end position="11"/>
    </location>
</feature>
<proteinExistence type="predicted"/>
<feature type="region of interest" description="Disordered" evidence="1">
    <location>
        <begin position="119"/>
        <end position="155"/>
    </location>
</feature>
<protein>
    <submittedName>
        <fullName evidence="2">Uncharacterized protein</fullName>
    </submittedName>
</protein>
<organism evidence="2 3">
    <name type="scientific">Fusarium solani</name>
    <name type="common">Filamentous fungus</name>
    <dbReference type="NCBI Taxonomy" id="169388"/>
    <lineage>
        <taxon>Eukaryota</taxon>
        <taxon>Fungi</taxon>
        <taxon>Dikarya</taxon>
        <taxon>Ascomycota</taxon>
        <taxon>Pezizomycotina</taxon>
        <taxon>Sordariomycetes</taxon>
        <taxon>Hypocreomycetidae</taxon>
        <taxon>Hypocreales</taxon>
        <taxon>Nectriaceae</taxon>
        <taxon>Fusarium</taxon>
        <taxon>Fusarium solani species complex</taxon>
    </lineage>
</organism>
<feature type="compositionally biased region" description="Low complexity" evidence="1">
    <location>
        <begin position="119"/>
        <end position="130"/>
    </location>
</feature>
<dbReference type="AlphaFoldDB" id="A0A9P9K3M7"/>
<keyword evidence="3" id="KW-1185">Reference proteome</keyword>
<dbReference type="Proteomes" id="UP000736672">
    <property type="component" value="Unassembled WGS sequence"/>
</dbReference>
<gene>
    <name evidence="2" type="ORF">B0J15DRAFT_551638</name>
</gene>
<evidence type="ECO:0000313" key="2">
    <source>
        <dbReference type="EMBL" id="KAH7247977.1"/>
    </source>
</evidence>